<dbReference type="InterPro" id="IPR046527">
    <property type="entry name" value="PIR2-like_helical"/>
</dbReference>
<protein>
    <submittedName>
        <fullName evidence="4">Uncharacterized protein</fullName>
    </submittedName>
</protein>
<proteinExistence type="predicted"/>
<dbReference type="HOGENOM" id="CLU_557112_0_0_1"/>
<organism evidence="4 5">
    <name type="scientific">Leersia perrieri</name>
    <dbReference type="NCBI Taxonomy" id="77586"/>
    <lineage>
        <taxon>Eukaryota</taxon>
        <taxon>Viridiplantae</taxon>
        <taxon>Streptophyta</taxon>
        <taxon>Embryophyta</taxon>
        <taxon>Tracheophyta</taxon>
        <taxon>Spermatophyta</taxon>
        <taxon>Magnoliopsida</taxon>
        <taxon>Liliopsida</taxon>
        <taxon>Poales</taxon>
        <taxon>Poaceae</taxon>
        <taxon>BOP clade</taxon>
        <taxon>Oryzoideae</taxon>
        <taxon>Oryzeae</taxon>
        <taxon>Oryzinae</taxon>
        <taxon>Leersia</taxon>
    </lineage>
</organism>
<evidence type="ECO:0000256" key="1">
    <source>
        <dbReference type="SAM" id="MobiDB-lite"/>
    </source>
</evidence>
<feature type="domain" description="PIR2-like helical" evidence="3">
    <location>
        <begin position="41"/>
        <end position="140"/>
    </location>
</feature>
<dbReference type="EnsemblPlants" id="LPERR10G00570.1">
    <property type="protein sequence ID" value="LPERR10G00570.1"/>
    <property type="gene ID" value="LPERR10G00570"/>
</dbReference>
<evidence type="ECO:0000313" key="5">
    <source>
        <dbReference type="Proteomes" id="UP000032180"/>
    </source>
</evidence>
<dbReference type="PANTHER" id="PTHR33120">
    <property type="entry name" value="EXPRESSED PROTEIN-RELATED"/>
    <property type="match status" value="1"/>
</dbReference>
<keyword evidence="5" id="KW-1185">Reference proteome</keyword>
<dbReference type="AlphaFoldDB" id="A0A0D9XHD0"/>
<evidence type="ECO:0000313" key="4">
    <source>
        <dbReference type="EnsemblPlants" id="LPERR10G00570.1"/>
    </source>
</evidence>
<accession>A0A0D9XHD0</accession>
<feature type="domain" description="DUF3615" evidence="2">
    <location>
        <begin position="334"/>
        <end position="438"/>
    </location>
</feature>
<name>A0A0D9XHD0_9ORYZ</name>
<reference evidence="4 5" key="1">
    <citation type="submission" date="2012-08" db="EMBL/GenBank/DDBJ databases">
        <title>Oryza genome evolution.</title>
        <authorList>
            <person name="Wing R.A."/>
        </authorList>
    </citation>
    <scope>NUCLEOTIDE SEQUENCE</scope>
</reference>
<evidence type="ECO:0000259" key="2">
    <source>
        <dbReference type="Pfam" id="PF12274"/>
    </source>
</evidence>
<dbReference type="Proteomes" id="UP000032180">
    <property type="component" value="Chromosome 10"/>
</dbReference>
<dbReference type="Pfam" id="PF12274">
    <property type="entry name" value="DUF3615"/>
    <property type="match status" value="1"/>
</dbReference>
<reference evidence="5" key="2">
    <citation type="submission" date="2013-12" db="EMBL/GenBank/DDBJ databases">
        <authorList>
            <person name="Yu Y."/>
            <person name="Lee S."/>
            <person name="de Baynast K."/>
            <person name="Wissotski M."/>
            <person name="Liu L."/>
            <person name="Talag J."/>
            <person name="Goicoechea J."/>
            <person name="Angelova A."/>
            <person name="Jetty R."/>
            <person name="Kudrna D."/>
            <person name="Golser W."/>
            <person name="Rivera L."/>
            <person name="Zhang J."/>
            <person name="Wing R."/>
        </authorList>
    </citation>
    <scope>NUCLEOTIDE SEQUENCE</scope>
</reference>
<feature type="region of interest" description="Disordered" evidence="1">
    <location>
        <begin position="123"/>
        <end position="167"/>
    </location>
</feature>
<dbReference type="PANTHER" id="PTHR33120:SF5">
    <property type="entry name" value="PIR2-LIKE HELICAL DOMAIN-CONTAINING PROTEIN"/>
    <property type="match status" value="1"/>
</dbReference>
<dbReference type="Pfam" id="PF20235">
    <property type="entry name" value="PIR2-like_helical"/>
    <property type="match status" value="1"/>
</dbReference>
<dbReference type="InterPro" id="IPR022059">
    <property type="entry name" value="DUF3615"/>
</dbReference>
<sequence length="492" mass="54483">MSGGGGGVGEGSVVRRVVRPETQYKPLRAEQNEEKARLLSKMEALYADACGRVGAVHGRFVTVARLVDAGVCIGLLDPVSNIVANTLATTDLSPDTTCPFPLHSLEDQLPDLGRRSLDGLTGFLLSSSPTSPPGRPSATCSAPTPTSSSPRASSWRTAPWSISQSPPPHRAFEEALTLAARMAGHPDPHRLLRLWASLSTRLPEALNKMSELQGFHRRQTIVYQFRDWLLQKSPAAAAAACGDPPPPPAVVVVDLAQSWDIAASRPGCSGSRITNTMFSYQHIRCLKMVLLNTIHGFYLRALARLPRRELRHRFHRSLPKAGSCYGPMDPVSNIEPMYQLHIICGLNEFVCGPEYCHDKDDALSVSPCKYRYTHVNFLVTRKDFLSAGKRPILFFAEFDNEEEEVAPLLCCCVDAPTPFAEHVRCLYCEAQGAKIVHPCLEKFHGGDEDFEEVIRGKRYFTNARLICKSEFFVQRLGGNEEDFMYVNTRQIT</sequence>
<reference evidence="4" key="3">
    <citation type="submission" date="2015-04" db="UniProtKB">
        <authorList>
            <consortium name="EnsemblPlants"/>
        </authorList>
    </citation>
    <scope>IDENTIFICATION</scope>
</reference>
<dbReference type="Gramene" id="LPERR10G00570.1">
    <property type="protein sequence ID" value="LPERR10G00570.1"/>
    <property type="gene ID" value="LPERR10G00570"/>
</dbReference>
<dbReference type="eggNOG" id="ENOG502R7EF">
    <property type="taxonomic scope" value="Eukaryota"/>
</dbReference>
<feature type="compositionally biased region" description="Low complexity" evidence="1">
    <location>
        <begin position="136"/>
        <end position="159"/>
    </location>
</feature>
<evidence type="ECO:0000259" key="3">
    <source>
        <dbReference type="Pfam" id="PF20235"/>
    </source>
</evidence>